<proteinExistence type="predicted"/>
<dbReference type="AlphaFoldDB" id="A0A268NV48"/>
<evidence type="ECO:0000313" key="1">
    <source>
        <dbReference type="EMBL" id="PAE87271.1"/>
    </source>
</evidence>
<dbReference type="OMA" id="ANTFHPM"/>
<reference evidence="1 2" key="1">
    <citation type="submission" date="2017-07" db="EMBL/GenBank/DDBJ databases">
        <title>Isolation and whole genome analysis of endospore-forming bacteria from heroin.</title>
        <authorList>
            <person name="Kalinowski J."/>
            <person name="Ahrens B."/>
            <person name="Al-Dilaimi A."/>
            <person name="Winkler A."/>
            <person name="Wibberg D."/>
            <person name="Schleenbecker U."/>
            <person name="Ruckert C."/>
            <person name="Wolfel R."/>
            <person name="Grass G."/>
        </authorList>
    </citation>
    <scope>NUCLEOTIDE SEQUENCE [LARGE SCALE GENOMIC DNA]</scope>
    <source>
        <strain evidence="1 2">7539</strain>
    </source>
</reference>
<protein>
    <submittedName>
        <fullName evidence="1">Uncharacterized protein</fullName>
    </submittedName>
</protein>
<dbReference type="Proteomes" id="UP000216207">
    <property type="component" value="Unassembled WGS sequence"/>
</dbReference>
<dbReference type="EMBL" id="NPCC01000036">
    <property type="protein sequence ID" value="PAE87271.1"/>
    <property type="molecule type" value="Genomic_DNA"/>
</dbReference>
<name>A0A268NV48_SHOCL</name>
<accession>A0A268NV48</accession>
<organism evidence="1 2">
    <name type="scientific">Shouchella clausii</name>
    <name type="common">Alkalihalobacillus clausii</name>
    <dbReference type="NCBI Taxonomy" id="79880"/>
    <lineage>
        <taxon>Bacteria</taxon>
        <taxon>Bacillati</taxon>
        <taxon>Bacillota</taxon>
        <taxon>Bacilli</taxon>
        <taxon>Bacillales</taxon>
        <taxon>Bacillaceae</taxon>
        <taxon>Shouchella</taxon>
    </lineage>
</organism>
<gene>
    <name evidence="1" type="ORF">CHH72_18995</name>
</gene>
<evidence type="ECO:0000313" key="2">
    <source>
        <dbReference type="Proteomes" id="UP000216207"/>
    </source>
</evidence>
<dbReference type="RefSeq" id="WP_011245135.1">
    <property type="nucleotide sequence ID" value="NZ_BOQQ01000006.1"/>
</dbReference>
<sequence length="170" mass="19270">MNKYALYQKTKNKHTPWPIEDVDDFFINTLKAKFLSMSDKDLKPFLIEHEIPERDKIGGIYGVYDLSITALLNGKVKSVNDRAFQQLAQRSVSLTDTDTILTIGSLVILETDDFETVSGCYIGGTINRLYNLVAFFAGLPEVEKTNFEDYIIDDYVSSLADVKTMGFFEL</sequence>
<comment type="caution">
    <text evidence="1">The sequence shown here is derived from an EMBL/GenBank/DDBJ whole genome shotgun (WGS) entry which is preliminary data.</text>
</comment>